<keyword evidence="4" id="KW-0732">Signal</keyword>
<protein>
    <recommendedName>
        <fullName evidence="4">Carboxylic ester hydrolase</fullName>
        <ecNumber evidence="4">3.1.1.-</ecNumber>
    </recommendedName>
</protein>
<comment type="similarity">
    <text evidence="1 4">Belongs to the type-B carboxylesterase/lipase family.</text>
</comment>
<evidence type="ECO:0000256" key="3">
    <source>
        <dbReference type="ARBA" id="ARBA00022801"/>
    </source>
</evidence>
<feature type="domain" description="Carboxylesterase type B" evidence="5">
    <location>
        <begin position="23"/>
        <end position="533"/>
    </location>
</feature>
<dbReference type="InterPro" id="IPR019826">
    <property type="entry name" value="Carboxylesterase_B_AS"/>
</dbReference>
<dbReference type="OrthoDB" id="5842897at2759"/>
<dbReference type="InterPro" id="IPR029058">
    <property type="entry name" value="AB_hydrolase_fold"/>
</dbReference>
<dbReference type="EC" id="3.1.1.-" evidence="4"/>
<dbReference type="EMBL" id="CAJGYM010000029">
    <property type="protein sequence ID" value="CAD6192674.1"/>
    <property type="molecule type" value="Genomic_DNA"/>
</dbReference>
<evidence type="ECO:0000256" key="1">
    <source>
        <dbReference type="ARBA" id="ARBA00005964"/>
    </source>
</evidence>
<dbReference type="Proteomes" id="UP000835052">
    <property type="component" value="Unassembled WGS sequence"/>
</dbReference>
<evidence type="ECO:0000313" key="7">
    <source>
        <dbReference type="Proteomes" id="UP000835052"/>
    </source>
</evidence>
<dbReference type="Pfam" id="PF00135">
    <property type="entry name" value="COesterase"/>
    <property type="match status" value="1"/>
</dbReference>
<dbReference type="PANTHER" id="PTHR11559">
    <property type="entry name" value="CARBOXYLESTERASE"/>
    <property type="match status" value="1"/>
</dbReference>
<dbReference type="InterPro" id="IPR002018">
    <property type="entry name" value="CarbesteraseB"/>
</dbReference>
<reference evidence="6" key="1">
    <citation type="submission" date="2020-10" db="EMBL/GenBank/DDBJ databases">
        <authorList>
            <person name="Kikuchi T."/>
        </authorList>
    </citation>
    <scope>NUCLEOTIDE SEQUENCE</scope>
    <source>
        <strain evidence="6">NKZ352</strain>
    </source>
</reference>
<evidence type="ECO:0000259" key="5">
    <source>
        <dbReference type="Pfam" id="PF00135"/>
    </source>
</evidence>
<feature type="chain" id="PRO_5035968173" description="Carboxylic ester hydrolase" evidence="4">
    <location>
        <begin position="21"/>
        <end position="644"/>
    </location>
</feature>
<evidence type="ECO:0000313" key="6">
    <source>
        <dbReference type="EMBL" id="CAD6192674.1"/>
    </source>
</evidence>
<dbReference type="SUPFAM" id="SSF53474">
    <property type="entry name" value="alpha/beta-Hydrolases"/>
    <property type="match status" value="1"/>
</dbReference>
<feature type="signal peptide" evidence="4">
    <location>
        <begin position="1"/>
        <end position="20"/>
    </location>
</feature>
<dbReference type="GO" id="GO:0052689">
    <property type="term" value="F:carboxylic ester hydrolase activity"/>
    <property type="evidence" value="ECO:0007669"/>
    <property type="project" value="UniProtKB-KW"/>
</dbReference>
<accession>A0A8S1HB54</accession>
<dbReference type="InterPro" id="IPR050309">
    <property type="entry name" value="Type-B_Carboxylest/Lipase"/>
</dbReference>
<keyword evidence="2" id="KW-0719">Serine esterase</keyword>
<dbReference type="Gene3D" id="3.40.50.1820">
    <property type="entry name" value="alpha/beta hydrolase"/>
    <property type="match status" value="1"/>
</dbReference>
<evidence type="ECO:0000256" key="2">
    <source>
        <dbReference type="ARBA" id="ARBA00022487"/>
    </source>
</evidence>
<comment type="caution">
    <text evidence="6">The sequence shown here is derived from an EMBL/GenBank/DDBJ whole genome shotgun (WGS) entry which is preliminary data.</text>
</comment>
<gene>
    <name evidence="6" type="ORF">CAUJ_LOCUS8593</name>
</gene>
<dbReference type="InterPro" id="IPR019819">
    <property type="entry name" value="Carboxylesterase_B_CS"/>
</dbReference>
<proteinExistence type="inferred from homology"/>
<sequence>MEGIMRFLIVSLVLVSFSIAQQVLVNLPQGQVAGYHVDYGNDTDQLFYGSADVFLGIPYVQPPIGNLRFQKPQELCQFPGPAPYNATFYRPACPQSGSYPMSEDCLYLNVFTPSVKPDVKYPVMLWIHGGSLKGGSAMDYQPKGAIRNLVSRGVVVVTIQYRLGLLGFFTTHSPDFPPNLGLLDQVEAIRWVSNNIVKFGGDPYRITLFGQSAGGCSVSAHTYSPLSQNLFHGAIMESGVVWTCYEGALSFTNHSFNRAQALCNTTFQQWTSNDFDSLKTCMMNTDYRKWLPMDDGMNELFGWRMSQDNYFLPDVPRNLAKYRKNIPVMLGSNLNEYSLFDLSLLAEQATTLDTYTRQFFEANLAMVGSSFGNETDQITKIMENTYAAPEIKDDDHIEWLKANDRALTCGGFTGFIGRDIDSWLEFGNQNVYLYEYTHPSNVSFVTYHVPGWDPVPHAAEIPFIWMPEYMWTAGLATDVDFALLDWFGETWTNFAKFGFPFLDKFWTPVQGRRQLNYVSIGEATFAMLPDYRQTDQVVWNRVNPALTGILPPDVPDYNNGTNRIPGFVSLPASQCNYTAYSTLKPSISTFSTSFALPTFSTISSWFNTTTTTTTTIATTTSFSISPSYLFFPLVIVISRCFFIE</sequence>
<keyword evidence="3 4" id="KW-0378">Hydrolase</keyword>
<organism evidence="6 7">
    <name type="scientific">Caenorhabditis auriculariae</name>
    <dbReference type="NCBI Taxonomy" id="2777116"/>
    <lineage>
        <taxon>Eukaryota</taxon>
        <taxon>Metazoa</taxon>
        <taxon>Ecdysozoa</taxon>
        <taxon>Nematoda</taxon>
        <taxon>Chromadorea</taxon>
        <taxon>Rhabditida</taxon>
        <taxon>Rhabditina</taxon>
        <taxon>Rhabditomorpha</taxon>
        <taxon>Rhabditoidea</taxon>
        <taxon>Rhabditidae</taxon>
        <taxon>Peloderinae</taxon>
        <taxon>Caenorhabditis</taxon>
    </lineage>
</organism>
<dbReference type="PROSITE" id="PS00941">
    <property type="entry name" value="CARBOXYLESTERASE_B_2"/>
    <property type="match status" value="1"/>
</dbReference>
<name>A0A8S1HB54_9PELO</name>
<keyword evidence="7" id="KW-1185">Reference proteome</keyword>
<dbReference type="PROSITE" id="PS00122">
    <property type="entry name" value="CARBOXYLESTERASE_B_1"/>
    <property type="match status" value="1"/>
</dbReference>
<dbReference type="AlphaFoldDB" id="A0A8S1HB54"/>
<evidence type="ECO:0000256" key="4">
    <source>
        <dbReference type="RuleBase" id="RU361235"/>
    </source>
</evidence>